<dbReference type="AlphaFoldDB" id="A0A2P2L729"/>
<dbReference type="EMBL" id="GGEC01033295">
    <property type="protein sequence ID" value="MBX13779.1"/>
    <property type="molecule type" value="Transcribed_RNA"/>
</dbReference>
<proteinExistence type="predicted"/>
<evidence type="ECO:0000313" key="1">
    <source>
        <dbReference type="EMBL" id="MBX13779.1"/>
    </source>
</evidence>
<reference evidence="1" key="1">
    <citation type="submission" date="2018-02" db="EMBL/GenBank/DDBJ databases">
        <title>Rhizophora mucronata_Transcriptome.</title>
        <authorList>
            <person name="Meera S.P."/>
            <person name="Sreeshan A."/>
            <person name="Augustine A."/>
        </authorList>
    </citation>
    <scope>NUCLEOTIDE SEQUENCE</scope>
    <source>
        <tissue evidence="1">Leaf</tissue>
    </source>
</reference>
<organism evidence="1">
    <name type="scientific">Rhizophora mucronata</name>
    <name type="common">Asiatic mangrove</name>
    <dbReference type="NCBI Taxonomy" id="61149"/>
    <lineage>
        <taxon>Eukaryota</taxon>
        <taxon>Viridiplantae</taxon>
        <taxon>Streptophyta</taxon>
        <taxon>Embryophyta</taxon>
        <taxon>Tracheophyta</taxon>
        <taxon>Spermatophyta</taxon>
        <taxon>Magnoliopsida</taxon>
        <taxon>eudicotyledons</taxon>
        <taxon>Gunneridae</taxon>
        <taxon>Pentapetalae</taxon>
        <taxon>rosids</taxon>
        <taxon>fabids</taxon>
        <taxon>Malpighiales</taxon>
        <taxon>Rhizophoraceae</taxon>
        <taxon>Rhizophora</taxon>
    </lineage>
</organism>
<protein>
    <submittedName>
        <fullName evidence="1">Uncharacterized protein</fullName>
    </submittedName>
</protein>
<name>A0A2P2L729_RHIMU</name>
<sequence>MLQQVQEVPSPLPRPLPRVVDSASCFARLIIPWSFDIQDAITYGPSGDGILFSVAAGLEDPKFPSFWSLPSSMIVNLGNSPTPKAAMPEFALDFTRFGGAISSPPELPRGIVS</sequence>
<accession>A0A2P2L729</accession>